<evidence type="ECO:0000256" key="1">
    <source>
        <dbReference type="SAM" id="Phobius"/>
    </source>
</evidence>
<name>A0A6A6S1R9_9PLEO</name>
<organism evidence="2 3">
    <name type="scientific">Massarina eburnea CBS 473.64</name>
    <dbReference type="NCBI Taxonomy" id="1395130"/>
    <lineage>
        <taxon>Eukaryota</taxon>
        <taxon>Fungi</taxon>
        <taxon>Dikarya</taxon>
        <taxon>Ascomycota</taxon>
        <taxon>Pezizomycotina</taxon>
        <taxon>Dothideomycetes</taxon>
        <taxon>Pleosporomycetidae</taxon>
        <taxon>Pleosporales</taxon>
        <taxon>Massarineae</taxon>
        <taxon>Massarinaceae</taxon>
        <taxon>Massarina</taxon>
    </lineage>
</organism>
<protein>
    <submittedName>
        <fullName evidence="2">Uncharacterized protein</fullName>
    </submittedName>
</protein>
<proteinExistence type="predicted"/>
<reference evidence="2" key="1">
    <citation type="journal article" date="2020" name="Stud. Mycol.">
        <title>101 Dothideomycetes genomes: a test case for predicting lifestyles and emergence of pathogens.</title>
        <authorList>
            <person name="Haridas S."/>
            <person name="Albert R."/>
            <person name="Binder M."/>
            <person name="Bloem J."/>
            <person name="Labutti K."/>
            <person name="Salamov A."/>
            <person name="Andreopoulos B."/>
            <person name="Baker S."/>
            <person name="Barry K."/>
            <person name="Bills G."/>
            <person name="Bluhm B."/>
            <person name="Cannon C."/>
            <person name="Castanera R."/>
            <person name="Culley D."/>
            <person name="Daum C."/>
            <person name="Ezra D."/>
            <person name="Gonzalez J."/>
            <person name="Henrissat B."/>
            <person name="Kuo A."/>
            <person name="Liang C."/>
            <person name="Lipzen A."/>
            <person name="Lutzoni F."/>
            <person name="Magnuson J."/>
            <person name="Mondo S."/>
            <person name="Nolan M."/>
            <person name="Ohm R."/>
            <person name="Pangilinan J."/>
            <person name="Park H.-J."/>
            <person name="Ramirez L."/>
            <person name="Alfaro M."/>
            <person name="Sun H."/>
            <person name="Tritt A."/>
            <person name="Yoshinaga Y."/>
            <person name="Zwiers L.-H."/>
            <person name="Turgeon B."/>
            <person name="Goodwin S."/>
            <person name="Spatafora J."/>
            <person name="Crous P."/>
            <person name="Grigoriev I."/>
        </authorList>
    </citation>
    <scope>NUCLEOTIDE SEQUENCE</scope>
    <source>
        <strain evidence="2">CBS 473.64</strain>
    </source>
</reference>
<sequence>MQEGAYPYINMRARSNQKNVCDGGVICGQARKCLAVDVAISVIVFGCLSGWCAPLHSGASQWRRKRMYSVVWTNGISHQPKGGLPPAATAITTTPIAVYRSFVAPVPPPEACRAVRLCNRGVRRRCTRACPIPLHGNES</sequence>
<keyword evidence="1" id="KW-0812">Transmembrane</keyword>
<feature type="transmembrane region" description="Helical" evidence="1">
    <location>
        <begin position="38"/>
        <end position="57"/>
    </location>
</feature>
<gene>
    <name evidence="2" type="ORF">P280DRAFT_284311</name>
</gene>
<keyword evidence="3" id="KW-1185">Reference proteome</keyword>
<evidence type="ECO:0000313" key="3">
    <source>
        <dbReference type="Proteomes" id="UP000799753"/>
    </source>
</evidence>
<dbReference type="AlphaFoldDB" id="A0A6A6S1R9"/>
<dbReference type="EMBL" id="MU006782">
    <property type="protein sequence ID" value="KAF2641759.1"/>
    <property type="molecule type" value="Genomic_DNA"/>
</dbReference>
<dbReference type="Proteomes" id="UP000799753">
    <property type="component" value="Unassembled WGS sequence"/>
</dbReference>
<keyword evidence="1" id="KW-1133">Transmembrane helix</keyword>
<accession>A0A6A6S1R9</accession>
<evidence type="ECO:0000313" key="2">
    <source>
        <dbReference type="EMBL" id="KAF2641759.1"/>
    </source>
</evidence>
<keyword evidence="1" id="KW-0472">Membrane</keyword>